<dbReference type="InterPro" id="IPR052669">
    <property type="entry name" value="SL1/TIF-IB_Component"/>
</dbReference>
<evidence type="ECO:0000313" key="3">
    <source>
        <dbReference type="Proteomes" id="UP000663882"/>
    </source>
</evidence>
<name>A0A813RLI7_9BILA</name>
<accession>A0A813RLI7</accession>
<dbReference type="Proteomes" id="UP000663823">
    <property type="component" value="Unassembled WGS sequence"/>
</dbReference>
<evidence type="ECO:0000313" key="1">
    <source>
        <dbReference type="EMBL" id="CAF0786397.1"/>
    </source>
</evidence>
<dbReference type="PANTHER" id="PTHR32122">
    <property type="entry name" value="TATA BOX-BINDING PROTEIN ASSOCIATED FACTOR RNA POLYMERASE I SUBUNIT A"/>
    <property type="match status" value="1"/>
</dbReference>
<evidence type="ECO:0000313" key="2">
    <source>
        <dbReference type="EMBL" id="CAF3854009.1"/>
    </source>
</evidence>
<protein>
    <submittedName>
        <fullName evidence="1">Uncharacterized protein</fullName>
    </submittedName>
</protein>
<dbReference type="PANTHER" id="PTHR32122:SF1">
    <property type="entry name" value="TATA BOX-BINDING PROTEIN-ASSOCIATED FACTOR RNA POLYMERASE I SUBUNIT A"/>
    <property type="match status" value="1"/>
</dbReference>
<gene>
    <name evidence="2" type="ORF">OTI717_LOCUS21328</name>
    <name evidence="1" type="ORF">RFH988_LOCUS3185</name>
</gene>
<reference evidence="1" key="1">
    <citation type="submission" date="2021-02" db="EMBL/GenBank/DDBJ databases">
        <authorList>
            <person name="Nowell W R."/>
        </authorList>
    </citation>
    <scope>NUCLEOTIDE SEQUENCE</scope>
</reference>
<proteinExistence type="predicted"/>
<dbReference type="AlphaFoldDB" id="A0A813RLI7"/>
<dbReference type="Proteomes" id="UP000663882">
    <property type="component" value="Unassembled WGS sequence"/>
</dbReference>
<dbReference type="EMBL" id="CAJOAX010003431">
    <property type="protein sequence ID" value="CAF3854009.1"/>
    <property type="molecule type" value="Genomic_DNA"/>
</dbReference>
<dbReference type="OrthoDB" id="10003453at2759"/>
<comment type="caution">
    <text evidence="1">The sequence shown here is derived from an EMBL/GenBank/DDBJ whole genome shotgun (WGS) entry which is preliminary data.</text>
</comment>
<dbReference type="EMBL" id="CAJNOO010000073">
    <property type="protein sequence ID" value="CAF0786397.1"/>
    <property type="molecule type" value="Genomic_DNA"/>
</dbReference>
<organism evidence="1 3">
    <name type="scientific">Rotaria sordida</name>
    <dbReference type="NCBI Taxonomy" id="392033"/>
    <lineage>
        <taxon>Eukaryota</taxon>
        <taxon>Metazoa</taxon>
        <taxon>Spiralia</taxon>
        <taxon>Gnathifera</taxon>
        <taxon>Rotifera</taxon>
        <taxon>Eurotatoria</taxon>
        <taxon>Bdelloidea</taxon>
        <taxon>Philodinida</taxon>
        <taxon>Philodinidae</taxon>
        <taxon>Rotaria</taxon>
    </lineage>
</organism>
<sequence length="473" mass="57753">MTKRLHRSSSSSSSSSSLLSELTPLENNNDIDLFSSSNQIPCRTKISGRYQSDIYTGLISSKRMYSNGKFLTRLEQLITINHDDQIRSLLLILRHYAMKHQWTNILYYLKYLLQSSFCRSYIRLYWQFIFRYLIENFHIDNQINLNLLPQIFEILFHSPTINRTQTFYSYLCLYLINPQTIFLYNDIETRYKNLPQPFNSGRCKHVTYIEKFNPKFEQLLLINLHFLYDYRQWLNNYLLIQTIINPFINKIKISLDNERDLELWTFKLTTNFHEIQFLSNEYFDNYDIYLLKYLYFLYITETNIEQIHSILELYIEQHHTYINAYKYNYWFNLNINYLKNLIDLDPSSSPYVLIYCQEINNSIEIFDRLFDYLDYNKNKNDYQAWNLLLKNFFLFDINNKNIIQCIKDNWIIRKNIWKKFHFNTFNKNHYDKAMIAYILIDNEQIRLHIREKWLNNDQHEQADILHQYLTASD</sequence>